<organism evidence="1 2">
    <name type="scientific">Clostridium pasteurianum BC1</name>
    <dbReference type="NCBI Taxonomy" id="86416"/>
    <lineage>
        <taxon>Bacteria</taxon>
        <taxon>Bacillati</taxon>
        <taxon>Bacillota</taxon>
        <taxon>Clostridia</taxon>
        <taxon>Eubacteriales</taxon>
        <taxon>Clostridiaceae</taxon>
        <taxon>Clostridium</taxon>
    </lineage>
</organism>
<protein>
    <submittedName>
        <fullName evidence="1">Uncharacterized protein</fullName>
    </submittedName>
</protein>
<dbReference type="EMBL" id="CP003261">
    <property type="protein sequence ID" value="AGK98011.1"/>
    <property type="molecule type" value="Genomic_DNA"/>
</dbReference>
<dbReference type="Proteomes" id="UP000013523">
    <property type="component" value="Chromosome"/>
</dbReference>
<dbReference type="OrthoDB" id="1938854at2"/>
<proteinExistence type="predicted"/>
<dbReference type="PATRIC" id="fig|86416.3.peg.3187"/>
<evidence type="ECO:0000313" key="1">
    <source>
        <dbReference type="EMBL" id="AGK98011.1"/>
    </source>
</evidence>
<name>R4K8L0_CLOPA</name>
<dbReference type="HOGENOM" id="CLU_1944560_0_0_9"/>
<dbReference type="eggNOG" id="COG3793">
    <property type="taxonomic scope" value="Bacteria"/>
</dbReference>
<dbReference type="AlphaFoldDB" id="R4K8L0"/>
<dbReference type="KEGG" id="cpas:Clopa_3197"/>
<sequence>MEYFGETEDCIKAQCNMCGEIHRVPKTDCTLQDNKYILKQPIECKCGYIANELIPEKPPYEKPKRKSFWDKPLVSKPRVDDSPIKCPKCGSTQITANKKDLGAGKAIMGGMIGGVAGGLIGGSIGLIGGSIGKNKLIITCLKCGHQWKAGKGR</sequence>
<gene>
    <name evidence="1" type="ORF">Clopa_3197</name>
</gene>
<dbReference type="RefSeq" id="WP_015616299.1">
    <property type="nucleotide sequence ID" value="NC_021182.1"/>
</dbReference>
<evidence type="ECO:0000313" key="2">
    <source>
        <dbReference type="Proteomes" id="UP000013523"/>
    </source>
</evidence>
<accession>R4K8L0</accession>
<reference evidence="1 2" key="1">
    <citation type="submission" date="2012-01" db="EMBL/GenBank/DDBJ databases">
        <title>Complete sequence of chromosome of Clostridium pasteurianum BC1.</title>
        <authorList>
            <consortium name="US DOE Joint Genome Institute"/>
            <person name="Lucas S."/>
            <person name="Han J."/>
            <person name="Lapidus A."/>
            <person name="Cheng J.-F."/>
            <person name="Goodwin L."/>
            <person name="Pitluck S."/>
            <person name="Peters L."/>
            <person name="Mikhailova N."/>
            <person name="Teshima H."/>
            <person name="Detter J.C."/>
            <person name="Han C."/>
            <person name="Tapia R."/>
            <person name="Land M."/>
            <person name="Hauser L."/>
            <person name="Kyrpides N."/>
            <person name="Ivanova N."/>
            <person name="Pagani I."/>
            <person name="Dunn J."/>
            <person name="Taghavi S."/>
            <person name="Francis A."/>
            <person name="van der Lelie D."/>
            <person name="Woyke T."/>
        </authorList>
    </citation>
    <scope>NUCLEOTIDE SEQUENCE [LARGE SCALE GENOMIC DNA]</scope>
    <source>
        <strain evidence="1 2">BC1</strain>
    </source>
</reference>
<keyword evidence="2" id="KW-1185">Reference proteome</keyword>